<comment type="caution">
    <text evidence="2">The sequence shown here is derived from an EMBL/GenBank/DDBJ whole genome shotgun (WGS) entry which is preliminary data.</text>
</comment>
<feature type="transmembrane region" description="Helical" evidence="1">
    <location>
        <begin position="29"/>
        <end position="54"/>
    </location>
</feature>
<gene>
    <name evidence="2" type="ORF">pdam_00021687</name>
</gene>
<keyword evidence="3" id="KW-1185">Reference proteome</keyword>
<keyword evidence="1" id="KW-0472">Membrane</keyword>
<dbReference type="AlphaFoldDB" id="A0A3M6UHM0"/>
<dbReference type="EMBL" id="RCHS01001510">
    <property type="protein sequence ID" value="RMX53141.1"/>
    <property type="molecule type" value="Genomic_DNA"/>
</dbReference>
<dbReference type="OMA" id="MITIVCY"/>
<feature type="transmembrane region" description="Helical" evidence="1">
    <location>
        <begin position="86"/>
        <end position="108"/>
    </location>
</feature>
<dbReference type="OrthoDB" id="5950805at2759"/>
<keyword evidence="1" id="KW-0812">Transmembrane</keyword>
<accession>A0A3M6UHM0</accession>
<keyword evidence="1" id="KW-1133">Transmembrane helix</keyword>
<sequence>MNRDLENGGLLGNENNPERQSKFFRIASAYFPHLCIVFQLFRLFTLVMSSIFMVDCTLYHDSTSVDCEGFTVYITPHCDPYCWKTIWLVCSAITCIVWFCLLNTEMLLRLRPARNKKIFKSIIKKPYFWSLNITTGSAVLYDVLIMVNNRNAKIYVECLEVVCKLWTLYLLFQLNHTFPPSREKGFRAISRGAYCLTLSVCALDNLCKFLVATSQVAFKFYTVEHGIAKPVTIVDLMLMIINASLYLSFLQFFWQKLFRGDKDILTVFKQEFRLTENIRVPRRRRSF</sequence>
<protein>
    <submittedName>
        <fullName evidence="2">Uncharacterized protein</fullName>
    </submittedName>
</protein>
<reference evidence="2 3" key="1">
    <citation type="journal article" date="2018" name="Sci. Rep.">
        <title>Comparative analysis of the Pocillopora damicornis genome highlights role of immune system in coral evolution.</title>
        <authorList>
            <person name="Cunning R."/>
            <person name="Bay R.A."/>
            <person name="Gillette P."/>
            <person name="Baker A.C."/>
            <person name="Traylor-Knowles N."/>
        </authorList>
    </citation>
    <scope>NUCLEOTIDE SEQUENCE [LARGE SCALE GENOMIC DNA]</scope>
    <source>
        <strain evidence="2">RSMAS</strain>
        <tissue evidence="2">Whole animal</tissue>
    </source>
</reference>
<evidence type="ECO:0000313" key="2">
    <source>
        <dbReference type="EMBL" id="RMX53141.1"/>
    </source>
</evidence>
<name>A0A3M6UHM0_POCDA</name>
<organism evidence="2 3">
    <name type="scientific">Pocillopora damicornis</name>
    <name type="common">Cauliflower coral</name>
    <name type="synonym">Millepora damicornis</name>
    <dbReference type="NCBI Taxonomy" id="46731"/>
    <lineage>
        <taxon>Eukaryota</taxon>
        <taxon>Metazoa</taxon>
        <taxon>Cnidaria</taxon>
        <taxon>Anthozoa</taxon>
        <taxon>Hexacorallia</taxon>
        <taxon>Scleractinia</taxon>
        <taxon>Astrocoeniina</taxon>
        <taxon>Pocilloporidae</taxon>
        <taxon>Pocillopora</taxon>
    </lineage>
</organism>
<evidence type="ECO:0000313" key="3">
    <source>
        <dbReference type="Proteomes" id="UP000275408"/>
    </source>
</evidence>
<dbReference type="Proteomes" id="UP000275408">
    <property type="component" value="Unassembled WGS sequence"/>
</dbReference>
<evidence type="ECO:0000256" key="1">
    <source>
        <dbReference type="SAM" id="Phobius"/>
    </source>
</evidence>
<feature type="transmembrane region" description="Helical" evidence="1">
    <location>
        <begin position="231"/>
        <end position="254"/>
    </location>
</feature>
<feature type="transmembrane region" description="Helical" evidence="1">
    <location>
        <begin position="129"/>
        <end position="148"/>
    </location>
</feature>
<proteinExistence type="predicted"/>